<keyword evidence="8" id="KW-1185">Reference proteome</keyword>
<evidence type="ECO:0000313" key="8">
    <source>
        <dbReference type="Proteomes" id="UP000299102"/>
    </source>
</evidence>
<keyword evidence="5 6" id="KW-0472">Membrane</keyword>
<organism evidence="7 8">
    <name type="scientific">Eumeta variegata</name>
    <name type="common">Bagworm moth</name>
    <name type="synonym">Eumeta japonica</name>
    <dbReference type="NCBI Taxonomy" id="151549"/>
    <lineage>
        <taxon>Eukaryota</taxon>
        <taxon>Metazoa</taxon>
        <taxon>Ecdysozoa</taxon>
        <taxon>Arthropoda</taxon>
        <taxon>Hexapoda</taxon>
        <taxon>Insecta</taxon>
        <taxon>Pterygota</taxon>
        <taxon>Neoptera</taxon>
        <taxon>Endopterygota</taxon>
        <taxon>Lepidoptera</taxon>
        <taxon>Glossata</taxon>
        <taxon>Ditrysia</taxon>
        <taxon>Tineoidea</taxon>
        <taxon>Psychidae</taxon>
        <taxon>Oiketicinae</taxon>
        <taxon>Eumeta</taxon>
    </lineage>
</organism>
<keyword evidence="2" id="KW-1003">Cell membrane</keyword>
<feature type="transmembrane region" description="Helical" evidence="6">
    <location>
        <begin position="137"/>
        <end position="163"/>
    </location>
</feature>
<evidence type="ECO:0000256" key="2">
    <source>
        <dbReference type="ARBA" id="ARBA00022475"/>
    </source>
</evidence>
<accession>A0A4C1Z491</accession>
<evidence type="ECO:0000256" key="5">
    <source>
        <dbReference type="ARBA" id="ARBA00023136"/>
    </source>
</evidence>
<dbReference type="GO" id="GO:0050909">
    <property type="term" value="P:sensory perception of taste"/>
    <property type="evidence" value="ECO:0007669"/>
    <property type="project" value="InterPro"/>
</dbReference>
<evidence type="ECO:0000256" key="4">
    <source>
        <dbReference type="ARBA" id="ARBA00022989"/>
    </source>
</evidence>
<comment type="caution">
    <text evidence="7">The sequence shown here is derived from an EMBL/GenBank/DDBJ whole genome shotgun (WGS) entry which is preliminary data.</text>
</comment>
<dbReference type="InterPro" id="IPR013604">
    <property type="entry name" value="7TM_chemorcpt"/>
</dbReference>
<evidence type="ECO:0000256" key="3">
    <source>
        <dbReference type="ARBA" id="ARBA00022692"/>
    </source>
</evidence>
<keyword evidence="3 6" id="KW-0812">Transmembrane</keyword>
<evidence type="ECO:0000256" key="6">
    <source>
        <dbReference type="SAM" id="Phobius"/>
    </source>
</evidence>
<proteinExistence type="predicted"/>
<feature type="transmembrane region" description="Helical" evidence="6">
    <location>
        <begin position="27"/>
        <end position="48"/>
    </location>
</feature>
<reference evidence="7 8" key="1">
    <citation type="journal article" date="2019" name="Commun. Biol.">
        <title>The bagworm genome reveals a unique fibroin gene that provides high tensile strength.</title>
        <authorList>
            <person name="Kono N."/>
            <person name="Nakamura H."/>
            <person name="Ohtoshi R."/>
            <person name="Tomita M."/>
            <person name="Numata K."/>
            <person name="Arakawa K."/>
        </authorList>
    </citation>
    <scope>NUCLEOTIDE SEQUENCE [LARGE SCALE GENOMIC DNA]</scope>
</reference>
<protein>
    <recommendedName>
        <fullName evidence="9">Gustatory receptor</fullName>
    </recommendedName>
</protein>
<evidence type="ECO:0000313" key="7">
    <source>
        <dbReference type="EMBL" id="GBP83601.1"/>
    </source>
</evidence>
<dbReference type="Proteomes" id="UP000299102">
    <property type="component" value="Unassembled WGS sequence"/>
</dbReference>
<gene>
    <name evidence="7" type="ORF">EVAR_61215_1</name>
</gene>
<dbReference type="Pfam" id="PF08395">
    <property type="entry name" value="7tm_7"/>
    <property type="match status" value="1"/>
</dbReference>
<name>A0A4C1Z491_EUMVA</name>
<evidence type="ECO:0000256" key="1">
    <source>
        <dbReference type="ARBA" id="ARBA00004651"/>
    </source>
</evidence>
<sequence length="164" mass="18687">MFKDLFKIPKELIEAFTLSSNLGQYPIFGYILSTFINSLMTLQVAIGWTKNAKIDDIYKDASLIYILVAVWNIKNFIMVIVYSVACEKFYSRIDDIKSNCALVLNLIPQKRASQKAIKNILRLCNVRFSKMRVCGLFIVDAALPLRLISLAATYCIVLLQFAFL</sequence>
<dbReference type="EMBL" id="BGZK01001629">
    <property type="protein sequence ID" value="GBP83601.1"/>
    <property type="molecule type" value="Genomic_DNA"/>
</dbReference>
<dbReference type="AlphaFoldDB" id="A0A4C1Z491"/>
<evidence type="ECO:0008006" key="9">
    <source>
        <dbReference type="Google" id="ProtNLM"/>
    </source>
</evidence>
<comment type="subcellular location">
    <subcellularLocation>
        <location evidence="1">Cell membrane</location>
        <topology evidence="1">Multi-pass membrane protein</topology>
    </subcellularLocation>
</comment>
<dbReference type="OrthoDB" id="7490805at2759"/>
<feature type="transmembrane region" description="Helical" evidence="6">
    <location>
        <begin position="63"/>
        <end position="85"/>
    </location>
</feature>
<dbReference type="GO" id="GO:0005886">
    <property type="term" value="C:plasma membrane"/>
    <property type="evidence" value="ECO:0007669"/>
    <property type="project" value="UniProtKB-SubCell"/>
</dbReference>
<keyword evidence="4 6" id="KW-1133">Transmembrane helix</keyword>